<dbReference type="RefSeq" id="WP_091040634.1">
    <property type="nucleotide sequence ID" value="NZ_FNAD01000027.1"/>
</dbReference>
<sequence length="117" mass="12400">MRTPEEIMQDLDARVAQIQEQAGRAEQALADSATTLVSDDEVVTVTVNAGGTLTGLDFSPQARGMSGRGLADLVLDTYNRAVEESSQKTAQIMSGLLGADSEAMGVINSFTQPRQEP</sequence>
<reference evidence="2" key="1">
    <citation type="submission" date="2016-10" db="EMBL/GenBank/DDBJ databases">
        <authorList>
            <person name="Varghese N."/>
            <person name="Submissions S."/>
        </authorList>
    </citation>
    <scope>NUCLEOTIDE SEQUENCE [LARGE SCALE GENOMIC DNA]</scope>
    <source>
        <strain evidence="2">CGMCC 4.3516</strain>
    </source>
</reference>
<organism evidence="1 2">
    <name type="scientific">Glycomyces harbinensis</name>
    <dbReference type="NCBI Taxonomy" id="58114"/>
    <lineage>
        <taxon>Bacteria</taxon>
        <taxon>Bacillati</taxon>
        <taxon>Actinomycetota</taxon>
        <taxon>Actinomycetes</taxon>
        <taxon>Glycomycetales</taxon>
        <taxon>Glycomycetaceae</taxon>
        <taxon>Glycomyces</taxon>
    </lineage>
</organism>
<gene>
    <name evidence="1" type="ORF">SAMN05216270_12732</name>
</gene>
<dbReference type="Proteomes" id="UP000198949">
    <property type="component" value="Unassembled WGS sequence"/>
</dbReference>
<dbReference type="GO" id="GO:0003677">
    <property type="term" value="F:DNA binding"/>
    <property type="evidence" value="ECO:0007669"/>
    <property type="project" value="UniProtKB-KW"/>
</dbReference>
<dbReference type="Pfam" id="PF02575">
    <property type="entry name" value="YbaB_DNA_bd"/>
    <property type="match status" value="1"/>
</dbReference>
<evidence type="ECO:0000313" key="2">
    <source>
        <dbReference type="Proteomes" id="UP000198949"/>
    </source>
</evidence>
<dbReference type="Gene3D" id="3.30.1310.10">
    <property type="entry name" value="Nucleoid-associated protein YbaB-like domain"/>
    <property type="match status" value="1"/>
</dbReference>
<evidence type="ECO:0000313" key="1">
    <source>
        <dbReference type="EMBL" id="SDE53716.1"/>
    </source>
</evidence>
<name>A0A1G7DRB5_9ACTN</name>
<dbReference type="InterPro" id="IPR036894">
    <property type="entry name" value="YbaB-like_sf"/>
</dbReference>
<dbReference type="OrthoDB" id="3476360at2"/>
<keyword evidence="1" id="KW-0238">DNA-binding</keyword>
<dbReference type="InterPro" id="IPR004401">
    <property type="entry name" value="YbaB/EbfC"/>
</dbReference>
<keyword evidence="2" id="KW-1185">Reference proteome</keyword>
<dbReference type="STRING" id="58114.SAMN05216270_12732"/>
<protein>
    <submittedName>
        <fullName evidence="1">Conserved DNA-binding protein YbaB</fullName>
    </submittedName>
</protein>
<dbReference type="AlphaFoldDB" id="A0A1G7DRB5"/>
<dbReference type="SUPFAM" id="SSF82607">
    <property type="entry name" value="YbaB-like"/>
    <property type="match status" value="1"/>
</dbReference>
<dbReference type="EMBL" id="FNAD01000027">
    <property type="protein sequence ID" value="SDE53716.1"/>
    <property type="molecule type" value="Genomic_DNA"/>
</dbReference>
<accession>A0A1G7DRB5</accession>
<proteinExistence type="predicted"/>